<sequence length="193" mass="23066">MEEKRHERTKRYFLGRYGMKPIFVDVKEEKRDKKEQKDLLGQIWNETHFCGCNRIDRCTVEHIRLARTKKFLISQKWYNTRFYGRNRRGLSLNFIVGRNITSHHNGRKETRKNKKICLGRYGMKPVFMDVTEESEEILNRLTYEHKRLARTKSFYLGRNGIKPALMHAVEQKKRGWSEPKASVSADIAWSPFL</sequence>
<organism evidence="1 2">
    <name type="scientific">Thelohanellus kitauei</name>
    <name type="common">Myxosporean</name>
    <dbReference type="NCBI Taxonomy" id="669202"/>
    <lineage>
        <taxon>Eukaryota</taxon>
        <taxon>Metazoa</taxon>
        <taxon>Cnidaria</taxon>
        <taxon>Myxozoa</taxon>
        <taxon>Myxosporea</taxon>
        <taxon>Bivalvulida</taxon>
        <taxon>Platysporina</taxon>
        <taxon>Myxobolidae</taxon>
        <taxon>Thelohanellus</taxon>
    </lineage>
</organism>
<name>A0A0C2NLQ9_THEKT</name>
<keyword evidence="2" id="KW-1185">Reference proteome</keyword>
<evidence type="ECO:0000313" key="1">
    <source>
        <dbReference type="EMBL" id="KII74972.1"/>
    </source>
</evidence>
<accession>A0A0C2NLQ9</accession>
<evidence type="ECO:0000313" key="2">
    <source>
        <dbReference type="Proteomes" id="UP000031668"/>
    </source>
</evidence>
<dbReference type="EMBL" id="JWZT01000128">
    <property type="protein sequence ID" value="KII74972.1"/>
    <property type="molecule type" value="Genomic_DNA"/>
</dbReference>
<gene>
    <name evidence="1" type="ORF">RF11_10860</name>
</gene>
<dbReference type="AlphaFoldDB" id="A0A0C2NLQ9"/>
<reference evidence="1 2" key="1">
    <citation type="journal article" date="2014" name="Genome Biol. Evol.">
        <title>The genome of the myxosporean Thelohanellus kitauei shows adaptations to nutrient acquisition within its fish host.</title>
        <authorList>
            <person name="Yang Y."/>
            <person name="Xiong J."/>
            <person name="Zhou Z."/>
            <person name="Huo F."/>
            <person name="Miao W."/>
            <person name="Ran C."/>
            <person name="Liu Y."/>
            <person name="Zhang J."/>
            <person name="Feng J."/>
            <person name="Wang M."/>
            <person name="Wang M."/>
            <person name="Wang L."/>
            <person name="Yao B."/>
        </authorList>
    </citation>
    <scope>NUCLEOTIDE SEQUENCE [LARGE SCALE GENOMIC DNA]</scope>
    <source>
        <strain evidence="1">Wuqing</strain>
    </source>
</reference>
<proteinExistence type="predicted"/>
<protein>
    <submittedName>
        <fullName evidence="1">Uncharacterized protein</fullName>
    </submittedName>
</protein>
<comment type="caution">
    <text evidence="1">The sequence shown here is derived from an EMBL/GenBank/DDBJ whole genome shotgun (WGS) entry which is preliminary data.</text>
</comment>
<dbReference type="Proteomes" id="UP000031668">
    <property type="component" value="Unassembled WGS sequence"/>
</dbReference>